<feature type="binding site" evidence="7">
    <location>
        <begin position="205"/>
        <end position="209"/>
    </location>
    <ligand>
        <name>ATP</name>
        <dbReference type="ChEBI" id="CHEBI:30616"/>
    </ligand>
</feature>
<evidence type="ECO:0000256" key="5">
    <source>
        <dbReference type="ARBA" id="ARBA00022840"/>
    </source>
</evidence>
<evidence type="ECO:0000313" key="9">
    <source>
        <dbReference type="EMBL" id="PKZ28958.1"/>
    </source>
</evidence>
<evidence type="ECO:0000256" key="1">
    <source>
        <dbReference type="ARBA" id="ARBA00008748"/>
    </source>
</evidence>
<feature type="site" description="Transition state stabilizer" evidence="7">
    <location>
        <position position="177"/>
    </location>
</feature>
<sequence>MKILVLNSGSSSIKFKLFDMNGRNVILDGFIEEIGSDHSRVNINYSNEPFVKDVAIKDHLEGMDYLNNFFKKSKILKDFSELDGIGHRVVHGGNKFQDSVIIDDEVIKTIDELSELAPLHNPGHLAGIRSAMAEAPNVPNVAVFDTVFHQTMPQYAYMYAIPYEYYEKYDVRKYGFHGTSHKYVTEQAANYMGIRLDAFNAISLHIGNGASVTAIKGGKSIDTSMGISPLEGLMMGTRSGDIDPAALYHIAKVTNKNQAEIDYMLNKESGLLGICGMSDIRKVKRMILDQDDERAKLAYNMYMYRITKYIGSYFAIMGRVDAIIFTAGVGENYAHLRADICKTINHFGVNIDDDLNELKSNSIRFITKRDSVIRALVVPTNEELAIALEVRKLIKNKNFI</sequence>
<dbReference type="PANTHER" id="PTHR21060:SF15">
    <property type="entry name" value="ACETATE KINASE-RELATED"/>
    <property type="match status" value="1"/>
</dbReference>
<feature type="binding site" evidence="7">
    <location>
        <begin position="328"/>
        <end position="332"/>
    </location>
    <ligand>
        <name>ATP</name>
        <dbReference type="ChEBI" id="CHEBI:30616"/>
    </ligand>
</feature>
<comment type="caution">
    <text evidence="9">The sequence shown here is derived from an EMBL/GenBank/DDBJ whole genome shotgun (WGS) entry which is preliminary data.</text>
</comment>
<dbReference type="InterPro" id="IPR000890">
    <property type="entry name" value="Aliphatic_acid_kin_short-chain"/>
</dbReference>
<dbReference type="CDD" id="cd24010">
    <property type="entry name" value="ASKHA_NBD_AcK_PK"/>
    <property type="match status" value="1"/>
</dbReference>
<keyword evidence="3 7" id="KW-0547">Nucleotide-binding</keyword>
<dbReference type="UniPathway" id="UPA00340">
    <property type="reaction ID" value="UER00458"/>
</dbReference>
<dbReference type="InterPro" id="IPR023865">
    <property type="entry name" value="Aliphatic_acid_kinase_CS"/>
</dbReference>
<dbReference type="GO" id="GO:0000287">
    <property type="term" value="F:magnesium ion binding"/>
    <property type="evidence" value="ECO:0007669"/>
    <property type="project" value="UniProtKB-UniRule"/>
</dbReference>
<dbReference type="InterPro" id="IPR004372">
    <property type="entry name" value="Ac/propionate_kinase"/>
</dbReference>
<evidence type="ECO:0000256" key="7">
    <source>
        <dbReference type="HAMAP-Rule" id="MF_00020"/>
    </source>
</evidence>
<comment type="function">
    <text evidence="7">Catalyzes the formation of acetyl phosphate from acetate and ATP. Can also catalyze the reverse reaction.</text>
</comment>
<comment type="catalytic activity">
    <reaction evidence="7">
        <text>acetate + ATP = acetyl phosphate + ADP</text>
        <dbReference type="Rhea" id="RHEA:11352"/>
        <dbReference type="ChEBI" id="CHEBI:22191"/>
        <dbReference type="ChEBI" id="CHEBI:30089"/>
        <dbReference type="ChEBI" id="CHEBI:30616"/>
        <dbReference type="ChEBI" id="CHEBI:456216"/>
        <dbReference type="EC" id="2.7.2.1"/>
    </reaction>
</comment>
<evidence type="ECO:0000256" key="3">
    <source>
        <dbReference type="ARBA" id="ARBA00022741"/>
    </source>
</evidence>
<evidence type="ECO:0000256" key="4">
    <source>
        <dbReference type="ARBA" id="ARBA00022777"/>
    </source>
</evidence>
<dbReference type="PROSITE" id="PS01075">
    <property type="entry name" value="ACETATE_KINASE_1"/>
    <property type="match status" value="1"/>
</dbReference>
<dbReference type="PANTHER" id="PTHR21060">
    <property type="entry name" value="ACETATE KINASE"/>
    <property type="match status" value="1"/>
</dbReference>
<evidence type="ECO:0000313" key="10">
    <source>
        <dbReference type="Proteomes" id="UP000234639"/>
    </source>
</evidence>
<dbReference type="EMBL" id="PKHU01000005">
    <property type="protein sequence ID" value="PKZ28958.1"/>
    <property type="molecule type" value="Genomic_DNA"/>
</dbReference>
<dbReference type="Pfam" id="PF00871">
    <property type="entry name" value="Acetate_kinase"/>
    <property type="match status" value="1"/>
</dbReference>
<dbReference type="GO" id="GO:0005524">
    <property type="term" value="F:ATP binding"/>
    <property type="evidence" value="ECO:0007669"/>
    <property type="project" value="UniProtKB-KW"/>
</dbReference>
<organism evidence="9 10">
    <name type="scientific">Campylobacter ureolyticus</name>
    <dbReference type="NCBI Taxonomy" id="827"/>
    <lineage>
        <taxon>Bacteria</taxon>
        <taxon>Pseudomonadati</taxon>
        <taxon>Campylobacterota</taxon>
        <taxon>Epsilonproteobacteria</taxon>
        <taxon>Campylobacterales</taxon>
        <taxon>Campylobacteraceae</taxon>
        <taxon>Campylobacter</taxon>
    </lineage>
</organism>
<dbReference type="PROSITE" id="PS01076">
    <property type="entry name" value="ACETATE_KINASE_2"/>
    <property type="match status" value="1"/>
</dbReference>
<dbReference type="GO" id="GO:0008776">
    <property type="term" value="F:acetate kinase activity"/>
    <property type="evidence" value="ECO:0007669"/>
    <property type="project" value="UniProtKB-UniRule"/>
</dbReference>
<dbReference type="RefSeq" id="WP_101637364.1">
    <property type="nucleotide sequence ID" value="NZ_JAPXGQ010000002.1"/>
</dbReference>
<comment type="subcellular location">
    <subcellularLocation>
        <location evidence="7">Cytoplasm</location>
    </subcellularLocation>
</comment>
<comment type="pathway">
    <text evidence="7">Metabolic intermediate biosynthesis; acetyl-CoA biosynthesis; acetyl-CoA from acetate: step 1/2.</text>
</comment>
<dbReference type="GO" id="GO:0006083">
    <property type="term" value="P:acetate metabolic process"/>
    <property type="evidence" value="ECO:0007669"/>
    <property type="project" value="TreeGrafter"/>
</dbReference>
<keyword evidence="5 7" id="KW-0067">ATP-binding</keyword>
<feature type="binding site" evidence="7">
    <location>
        <begin position="279"/>
        <end position="281"/>
    </location>
    <ligand>
        <name>ATP</name>
        <dbReference type="ChEBI" id="CHEBI:30616"/>
    </ligand>
</feature>
<feature type="binding site" evidence="7">
    <location>
        <position position="7"/>
    </location>
    <ligand>
        <name>Mg(2+)</name>
        <dbReference type="ChEBI" id="CHEBI:18420"/>
    </ligand>
</feature>
<dbReference type="AlphaFoldDB" id="A0A2I1N9B1"/>
<dbReference type="PRINTS" id="PR00471">
    <property type="entry name" value="ACETATEKNASE"/>
</dbReference>
<dbReference type="Proteomes" id="UP000234639">
    <property type="component" value="Unassembled WGS sequence"/>
</dbReference>
<evidence type="ECO:0000256" key="6">
    <source>
        <dbReference type="ARBA" id="ARBA00022842"/>
    </source>
</evidence>
<dbReference type="EC" id="2.7.2.1" evidence="7"/>
<keyword evidence="4 7" id="KW-0418">Kinase</keyword>
<feature type="binding site" evidence="7">
    <location>
        <position position="88"/>
    </location>
    <ligand>
        <name>substrate</name>
    </ligand>
</feature>
<keyword evidence="7" id="KW-0963">Cytoplasm</keyword>
<feature type="active site" description="Proton donor/acceptor" evidence="7">
    <location>
        <position position="145"/>
    </location>
</feature>
<name>A0A2I1N9B1_9BACT</name>
<dbReference type="GO" id="GO:0005737">
    <property type="term" value="C:cytoplasm"/>
    <property type="evidence" value="ECO:0007669"/>
    <property type="project" value="UniProtKB-SubCell"/>
</dbReference>
<dbReference type="NCBIfam" id="TIGR00016">
    <property type="entry name" value="ackA"/>
    <property type="match status" value="1"/>
</dbReference>
<dbReference type="Gene3D" id="3.30.420.40">
    <property type="match status" value="2"/>
</dbReference>
<keyword evidence="2 7" id="KW-0808">Transferase</keyword>
<feature type="site" description="Transition state stabilizer" evidence="7">
    <location>
        <position position="238"/>
    </location>
</feature>
<keyword evidence="7" id="KW-0479">Metal-binding</keyword>
<dbReference type="GO" id="GO:0006085">
    <property type="term" value="P:acetyl-CoA biosynthetic process"/>
    <property type="evidence" value="ECO:0007669"/>
    <property type="project" value="UniProtKB-UniRule"/>
</dbReference>
<evidence type="ECO:0000256" key="8">
    <source>
        <dbReference type="RuleBase" id="RU003835"/>
    </source>
</evidence>
<proteinExistence type="inferred from homology"/>
<keyword evidence="6 7" id="KW-0460">Magnesium</keyword>
<comment type="similarity">
    <text evidence="1 7 8">Belongs to the acetokinase family.</text>
</comment>
<feature type="binding site" evidence="7">
    <location>
        <position position="382"/>
    </location>
    <ligand>
        <name>Mg(2+)</name>
        <dbReference type="ChEBI" id="CHEBI:18420"/>
    </ligand>
</feature>
<dbReference type="PIRSF" id="PIRSF000722">
    <property type="entry name" value="Acetate_prop_kin"/>
    <property type="match status" value="1"/>
</dbReference>
<reference evidence="9 10" key="1">
    <citation type="submission" date="2017-12" db="EMBL/GenBank/DDBJ databases">
        <title>Phylogenetic diversity of female urinary microbiome.</title>
        <authorList>
            <person name="Thomas-White K."/>
            <person name="Wolfe A.J."/>
        </authorList>
    </citation>
    <scope>NUCLEOTIDE SEQUENCE [LARGE SCALE GENOMIC DNA]</scope>
    <source>
        <strain evidence="9 10">UMB0112</strain>
    </source>
</reference>
<comment type="cofactor">
    <cofactor evidence="7">
        <name>Mg(2+)</name>
        <dbReference type="ChEBI" id="CHEBI:18420"/>
    </cofactor>
    <cofactor evidence="7">
        <name>Mn(2+)</name>
        <dbReference type="ChEBI" id="CHEBI:29035"/>
    </cofactor>
    <text evidence="7">Mg(2+). Can also accept Mn(2+).</text>
</comment>
<dbReference type="SUPFAM" id="SSF53067">
    <property type="entry name" value="Actin-like ATPase domain"/>
    <property type="match status" value="2"/>
</dbReference>
<evidence type="ECO:0000256" key="2">
    <source>
        <dbReference type="ARBA" id="ARBA00022679"/>
    </source>
</evidence>
<gene>
    <name evidence="7" type="primary">ackA</name>
    <name evidence="9" type="ORF">CYJ41_05880</name>
</gene>
<protein>
    <recommendedName>
        <fullName evidence="7">Acetate kinase</fullName>
        <ecNumber evidence="7">2.7.2.1</ecNumber>
    </recommendedName>
    <alternativeName>
        <fullName evidence="7">Acetokinase</fullName>
    </alternativeName>
</protein>
<accession>A0A2I1N9B1</accession>
<comment type="subunit">
    <text evidence="7">Homodimer.</text>
</comment>
<dbReference type="InterPro" id="IPR043129">
    <property type="entry name" value="ATPase_NBD"/>
</dbReference>
<feature type="binding site" evidence="7">
    <location>
        <position position="14"/>
    </location>
    <ligand>
        <name>ATP</name>
        <dbReference type="ChEBI" id="CHEBI:30616"/>
    </ligand>
</feature>
<dbReference type="HAMAP" id="MF_00020">
    <property type="entry name" value="Acetate_kinase"/>
    <property type="match status" value="1"/>
</dbReference>